<gene>
    <name evidence="1" type="ORF">CFP56_037707</name>
</gene>
<proteinExistence type="predicted"/>
<name>A0AAW0LQZ4_QUESU</name>
<comment type="caution">
    <text evidence="1">The sequence shown here is derived from an EMBL/GenBank/DDBJ whole genome shotgun (WGS) entry which is preliminary data.</text>
</comment>
<evidence type="ECO:0000313" key="1">
    <source>
        <dbReference type="EMBL" id="KAK7852883.1"/>
    </source>
</evidence>
<accession>A0AAW0LQZ4</accession>
<sequence length="67" mass="7192">MEFSANLCSWEVKYCGSNHPLDDHLLHGDLNLVTGHLLGGLDGGMVKEGILHMRALAVSICSSIDTV</sequence>
<dbReference type="AlphaFoldDB" id="A0AAW0LQZ4"/>
<keyword evidence="2" id="KW-1185">Reference proteome</keyword>
<evidence type="ECO:0000313" key="2">
    <source>
        <dbReference type="Proteomes" id="UP000237347"/>
    </source>
</evidence>
<dbReference type="Proteomes" id="UP000237347">
    <property type="component" value="Unassembled WGS sequence"/>
</dbReference>
<reference evidence="1 2" key="1">
    <citation type="journal article" date="2018" name="Sci. Data">
        <title>The draft genome sequence of cork oak.</title>
        <authorList>
            <person name="Ramos A.M."/>
            <person name="Usie A."/>
            <person name="Barbosa P."/>
            <person name="Barros P.M."/>
            <person name="Capote T."/>
            <person name="Chaves I."/>
            <person name="Simoes F."/>
            <person name="Abreu I."/>
            <person name="Carrasquinho I."/>
            <person name="Faro C."/>
            <person name="Guimaraes J.B."/>
            <person name="Mendonca D."/>
            <person name="Nobrega F."/>
            <person name="Rodrigues L."/>
            <person name="Saibo N.J.M."/>
            <person name="Varela M.C."/>
            <person name="Egas C."/>
            <person name="Matos J."/>
            <person name="Miguel C.M."/>
            <person name="Oliveira M.M."/>
            <person name="Ricardo C.P."/>
            <person name="Goncalves S."/>
        </authorList>
    </citation>
    <scope>NUCLEOTIDE SEQUENCE [LARGE SCALE GENOMIC DNA]</scope>
    <source>
        <strain evidence="2">cv. HL8</strain>
    </source>
</reference>
<dbReference type="EMBL" id="PKMF04000071">
    <property type="protein sequence ID" value="KAK7852883.1"/>
    <property type="molecule type" value="Genomic_DNA"/>
</dbReference>
<protein>
    <submittedName>
        <fullName evidence="1">Uncharacterized protein</fullName>
    </submittedName>
</protein>
<organism evidence="1 2">
    <name type="scientific">Quercus suber</name>
    <name type="common">Cork oak</name>
    <dbReference type="NCBI Taxonomy" id="58331"/>
    <lineage>
        <taxon>Eukaryota</taxon>
        <taxon>Viridiplantae</taxon>
        <taxon>Streptophyta</taxon>
        <taxon>Embryophyta</taxon>
        <taxon>Tracheophyta</taxon>
        <taxon>Spermatophyta</taxon>
        <taxon>Magnoliopsida</taxon>
        <taxon>eudicotyledons</taxon>
        <taxon>Gunneridae</taxon>
        <taxon>Pentapetalae</taxon>
        <taxon>rosids</taxon>
        <taxon>fabids</taxon>
        <taxon>Fagales</taxon>
        <taxon>Fagaceae</taxon>
        <taxon>Quercus</taxon>
    </lineage>
</organism>